<evidence type="ECO:0000313" key="2">
    <source>
        <dbReference type="EMBL" id="KAK4211335.1"/>
    </source>
</evidence>
<dbReference type="Proteomes" id="UP001301769">
    <property type="component" value="Unassembled WGS sequence"/>
</dbReference>
<sequence length="340" mass="37423">MPFWDNQAEQNVFGQDPETSAIHLQDGKEATLWPFSGSAVPSEQQVQQQHKMASTAALGYGSLADYYDLTKAIDSFIADIPDSPPSSSDDESSSDRGSSPSLSDLSPDRSFALLTLDSPDTAATTPTPPGSPNFKPWEQFLPKTTPPHLRAFRLSSRRPKSTRPGRLQLSVQPPKLLTKHEPQLLEPIETSSTASGLNIFDSLEDTSFLLPSPLSPCMPANFPRAPQNSPDEAYFPSSATSAPIPIPGASSDKTLNNEPEMLEMKAPTEYDSIIETKTCRRTPYYPPNASQTEDRSRVYMNRGPHYIANWTPLSSLPIEAQRRIQRSMVKFTAPEGPEEE</sequence>
<dbReference type="AlphaFoldDB" id="A0AAN6Y3W6"/>
<accession>A0AAN6Y3W6</accession>
<evidence type="ECO:0000313" key="3">
    <source>
        <dbReference type="Proteomes" id="UP001301769"/>
    </source>
</evidence>
<keyword evidence="3" id="KW-1185">Reference proteome</keyword>
<reference evidence="2" key="2">
    <citation type="submission" date="2023-05" db="EMBL/GenBank/DDBJ databases">
        <authorList>
            <consortium name="Lawrence Berkeley National Laboratory"/>
            <person name="Steindorff A."/>
            <person name="Hensen N."/>
            <person name="Bonometti L."/>
            <person name="Westerberg I."/>
            <person name="Brannstrom I.O."/>
            <person name="Guillou S."/>
            <person name="Cros-Aarteil S."/>
            <person name="Calhoun S."/>
            <person name="Haridas S."/>
            <person name="Kuo A."/>
            <person name="Mondo S."/>
            <person name="Pangilinan J."/>
            <person name="Riley R."/>
            <person name="Labutti K."/>
            <person name="Andreopoulos B."/>
            <person name="Lipzen A."/>
            <person name="Chen C."/>
            <person name="Yanf M."/>
            <person name="Daum C."/>
            <person name="Ng V."/>
            <person name="Clum A."/>
            <person name="Ohm R."/>
            <person name="Martin F."/>
            <person name="Silar P."/>
            <person name="Natvig D."/>
            <person name="Lalanne C."/>
            <person name="Gautier V."/>
            <person name="Ament-Velasquez S.L."/>
            <person name="Kruys A."/>
            <person name="Hutchinson M.I."/>
            <person name="Powell A.J."/>
            <person name="Barry K."/>
            <person name="Miller A.N."/>
            <person name="Grigoriev I.V."/>
            <person name="Debuchy R."/>
            <person name="Gladieux P."/>
            <person name="Thoren M.H."/>
            <person name="Johannesson H."/>
        </authorList>
    </citation>
    <scope>NUCLEOTIDE SEQUENCE</scope>
    <source>
        <strain evidence="2">PSN293</strain>
    </source>
</reference>
<dbReference type="EMBL" id="MU858151">
    <property type="protein sequence ID" value="KAK4211335.1"/>
    <property type="molecule type" value="Genomic_DNA"/>
</dbReference>
<reference evidence="2" key="1">
    <citation type="journal article" date="2023" name="Mol. Phylogenet. Evol.">
        <title>Genome-scale phylogeny and comparative genomics of the fungal order Sordariales.</title>
        <authorList>
            <person name="Hensen N."/>
            <person name="Bonometti L."/>
            <person name="Westerberg I."/>
            <person name="Brannstrom I.O."/>
            <person name="Guillou S."/>
            <person name="Cros-Aarteil S."/>
            <person name="Calhoun S."/>
            <person name="Haridas S."/>
            <person name="Kuo A."/>
            <person name="Mondo S."/>
            <person name="Pangilinan J."/>
            <person name="Riley R."/>
            <person name="LaButti K."/>
            <person name="Andreopoulos B."/>
            <person name="Lipzen A."/>
            <person name="Chen C."/>
            <person name="Yan M."/>
            <person name="Daum C."/>
            <person name="Ng V."/>
            <person name="Clum A."/>
            <person name="Steindorff A."/>
            <person name="Ohm R.A."/>
            <person name="Martin F."/>
            <person name="Silar P."/>
            <person name="Natvig D.O."/>
            <person name="Lalanne C."/>
            <person name="Gautier V."/>
            <person name="Ament-Velasquez S.L."/>
            <person name="Kruys A."/>
            <person name="Hutchinson M.I."/>
            <person name="Powell A.J."/>
            <person name="Barry K."/>
            <person name="Miller A.N."/>
            <person name="Grigoriev I.V."/>
            <person name="Debuchy R."/>
            <person name="Gladieux P."/>
            <person name="Hiltunen Thoren M."/>
            <person name="Johannesson H."/>
        </authorList>
    </citation>
    <scope>NUCLEOTIDE SEQUENCE</scope>
    <source>
        <strain evidence="2">PSN293</strain>
    </source>
</reference>
<protein>
    <submittedName>
        <fullName evidence="2">Uncharacterized protein</fullName>
    </submittedName>
</protein>
<proteinExistence type="predicted"/>
<comment type="caution">
    <text evidence="2">The sequence shown here is derived from an EMBL/GenBank/DDBJ whole genome shotgun (WGS) entry which is preliminary data.</text>
</comment>
<organism evidence="2 3">
    <name type="scientific">Rhypophila decipiens</name>
    <dbReference type="NCBI Taxonomy" id="261697"/>
    <lineage>
        <taxon>Eukaryota</taxon>
        <taxon>Fungi</taxon>
        <taxon>Dikarya</taxon>
        <taxon>Ascomycota</taxon>
        <taxon>Pezizomycotina</taxon>
        <taxon>Sordariomycetes</taxon>
        <taxon>Sordariomycetidae</taxon>
        <taxon>Sordariales</taxon>
        <taxon>Naviculisporaceae</taxon>
        <taxon>Rhypophila</taxon>
    </lineage>
</organism>
<feature type="region of interest" description="Disordered" evidence="1">
    <location>
        <begin position="80"/>
        <end position="144"/>
    </location>
</feature>
<name>A0AAN6Y3W6_9PEZI</name>
<evidence type="ECO:0000256" key="1">
    <source>
        <dbReference type="SAM" id="MobiDB-lite"/>
    </source>
</evidence>
<gene>
    <name evidence="2" type="ORF">QBC37DRAFT_376112</name>
</gene>
<feature type="compositionally biased region" description="Low complexity" evidence="1">
    <location>
        <begin position="95"/>
        <end position="125"/>
    </location>
</feature>